<dbReference type="Proteomes" id="UP001301769">
    <property type="component" value="Unassembled WGS sequence"/>
</dbReference>
<name>A0AAN7B4W7_9PEZI</name>
<proteinExistence type="predicted"/>
<accession>A0AAN7B4W7</accession>
<keyword evidence="3" id="KW-1185">Reference proteome</keyword>
<comment type="caution">
    <text evidence="2">The sequence shown here is derived from an EMBL/GenBank/DDBJ whole genome shotgun (WGS) entry which is preliminary data.</text>
</comment>
<evidence type="ECO:0000256" key="1">
    <source>
        <dbReference type="SAM" id="SignalP"/>
    </source>
</evidence>
<feature type="chain" id="PRO_5043012634" description="Secreted protein" evidence="1">
    <location>
        <begin position="25"/>
        <end position="151"/>
    </location>
</feature>
<reference evidence="2" key="2">
    <citation type="submission" date="2023-05" db="EMBL/GenBank/DDBJ databases">
        <authorList>
            <consortium name="Lawrence Berkeley National Laboratory"/>
            <person name="Steindorff A."/>
            <person name="Hensen N."/>
            <person name="Bonometti L."/>
            <person name="Westerberg I."/>
            <person name="Brannstrom I.O."/>
            <person name="Guillou S."/>
            <person name="Cros-Aarteil S."/>
            <person name="Calhoun S."/>
            <person name="Haridas S."/>
            <person name="Kuo A."/>
            <person name="Mondo S."/>
            <person name="Pangilinan J."/>
            <person name="Riley R."/>
            <person name="Labutti K."/>
            <person name="Andreopoulos B."/>
            <person name="Lipzen A."/>
            <person name="Chen C."/>
            <person name="Yanf M."/>
            <person name="Daum C."/>
            <person name="Ng V."/>
            <person name="Clum A."/>
            <person name="Ohm R."/>
            <person name="Martin F."/>
            <person name="Silar P."/>
            <person name="Natvig D."/>
            <person name="Lalanne C."/>
            <person name="Gautier V."/>
            <person name="Ament-Velasquez S.L."/>
            <person name="Kruys A."/>
            <person name="Hutchinson M.I."/>
            <person name="Powell A.J."/>
            <person name="Barry K."/>
            <person name="Miller A.N."/>
            <person name="Grigoriev I.V."/>
            <person name="Debuchy R."/>
            <person name="Gladieux P."/>
            <person name="Thoren M.H."/>
            <person name="Johannesson H."/>
        </authorList>
    </citation>
    <scope>NUCLEOTIDE SEQUENCE</scope>
    <source>
        <strain evidence="2">PSN293</strain>
    </source>
</reference>
<protein>
    <recommendedName>
        <fullName evidence="4">Secreted protein</fullName>
    </recommendedName>
</protein>
<evidence type="ECO:0000313" key="3">
    <source>
        <dbReference type="Proteomes" id="UP001301769"/>
    </source>
</evidence>
<keyword evidence="1" id="KW-0732">Signal</keyword>
<organism evidence="2 3">
    <name type="scientific">Rhypophila decipiens</name>
    <dbReference type="NCBI Taxonomy" id="261697"/>
    <lineage>
        <taxon>Eukaryota</taxon>
        <taxon>Fungi</taxon>
        <taxon>Dikarya</taxon>
        <taxon>Ascomycota</taxon>
        <taxon>Pezizomycotina</taxon>
        <taxon>Sordariomycetes</taxon>
        <taxon>Sordariomycetidae</taxon>
        <taxon>Sordariales</taxon>
        <taxon>Naviculisporaceae</taxon>
        <taxon>Rhypophila</taxon>
    </lineage>
</organism>
<reference evidence="2" key="1">
    <citation type="journal article" date="2023" name="Mol. Phylogenet. Evol.">
        <title>Genome-scale phylogeny and comparative genomics of the fungal order Sordariales.</title>
        <authorList>
            <person name="Hensen N."/>
            <person name="Bonometti L."/>
            <person name="Westerberg I."/>
            <person name="Brannstrom I.O."/>
            <person name="Guillou S."/>
            <person name="Cros-Aarteil S."/>
            <person name="Calhoun S."/>
            <person name="Haridas S."/>
            <person name="Kuo A."/>
            <person name="Mondo S."/>
            <person name="Pangilinan J."/>
            <person name="Riley R."/>
            <person name="LaButti K."/>
            <person name="Andreopoulos B."/>
            <person name="Lipzen A."/>
            <person name="Chen C."/>
            <person name="Yan M."/>
            <person name="Daum C."/>
            <person name="Ng V."/>
            <person name="Clum A."/>
            <person name="Steindorff A."/>
            <person name="Ohm R.A."/>
            <person name="Martin F."/>
            <person name="Silar P."/>
            <person name="Natvig D.O."/>
            <person name="Lalanne C."/>
            <person name="Gautier V."/>
            <person name="Ament-Velasquez S.L."/>
            <person name="Kruys A."/>
            <person name="Hutchinson M.I."/>
            <person name="Powell A.J."/>
            <person name="Barry K."/>
            <person name="Miller A.N."/>
            <person name="Grigoriev I.V."/>
            <person name="Debuchy R."/>
            <person name="Gladieux P."/>
            <person name="Hiltunen Thoren M."/>
            <person name="Johannesson H."/>
        </authorList>
    </citation>
    <scope>NUCLEOTIDE SEQUENCE</scope>
    <source>
        <strain evidence="2">PSN293</strain>
    </source>
</reference>
<feature type="signal peptide" evidence="1">
    <location>
        <begin position="1"/>
        <end position="24"/>
    </location>
</feature>
<evidence type="ECO:0008006" key="4">
    <source>
        <dbReference type="Google" id="ProtNLM"/>
    </source>
</evidence>
<sequence length="151" mass="15694">MKCATLATLSSLILSGVSITAASAIPVATSEKVGKRVSGDCPNGTCGEGAVPIVDFTAYKGWNCQTSDYYAQYHFIRSQASDACQPLGDANVTVHGVSQTFGNFKCQLTVYTTPNCSDPGLGIGAPQPGATPGCFSDAGGIKAYKVQCPWW</sequence>
<dbReference type="EMBL" id="MU858184">
    <property type="protein sequence ID" value="KAK4210112.1"/>
    <property type="molecule type" value="Genomic_DNA"/>
</dbReference>
<evidence type="ECO:0000313" key="2">
    <source>
        <dbReference type="EMBL" id="KAK4210112.1"/>
    </source>
</evidence>
<gene>
    <name evidence="2" type="ORF">QBC37DRAFT_390731</name>
</gene>
<dbReference type="AlphaFoldDB" id="A0AAN7B4W7"/>